<sequence length="697" mass="77908">MMKNKATHILTKIAVNIGRLLMAITFIFSGFVKGIDPLGTQYKITDYLEALHIDWMFPSWSTLLMSIVLAMFEFAIGIFLLLAIRRKLVSKIALLVMSVMTLITLWIVIADPVKDCGCFGDAIVLTNMETFVKNLILLAIAILLWKKPLEMPQLVSKPTQWIAINYTFLFSIVMSIWSLWYLPQFDFRPYHIGVNIAKGMEIPKGAKQPKFDTTFILEKNGERKEFTIDNYPDSTWTFIDSKTVQTEEGYVPPIHDFSIADAKTGEDITQEVIHDKGYTFLLVSPHLEFADDSNFGNIDEIYEYANDHGYRFLCLTASTEKAIKHWQDITGAEYPFYVTDETTLKTVIRSNPGLLLLKNGTIIQKWSHNDLPDMAEIGDKPLEKTEIGKMPEVSAAKKTAGIISWFIIPLVLLTIADRLWAWGAWIRKKENSNRILSTFKKKRKMRKKIVAGNWKMNMNLQDGVALAKEINEALVADKPNCDVVICTPFIHLASVAQVLDSEIVGLGAENCADKAKGAFTGEVSAEMVKSTGAQYVILGHSERRQYYGETAEILKEKVELALANGLKVIFCCGETLEEREAEKQNEVVKAELEGSVFHLSADAWKNIILAYEPIWAIGTGKTATSDQAEEMLAYIRSIVAEKYGNEAAEETSILYGGSCKASNAPELFAKPNIDGGLIGGASLKAADFKGIIDAWKK</sequence>
<dbReference type="NCBIfam" id="TIGR00419">
    <property type="entry name" value="tim"/>
    <property type="match status" value="1"/>
</dbReference>
<dbReference type="GO" id="GO:0030416">
    <property type="term" value="P:methylamine metabolic process"/>
    <property type="evidence" value="ECO:0007669"/>
    <property type="project" value="InterPro"/>
</dbReference>
<evidence type="ECO:0000313" key="15">
    <source>
        <dbReference type="Proteomes" id="UP000283872"/>
    </source>
</evidence>
<evidence type="ECO:0000256" key="3">
    <source>
        <dbReference type="ARBA" id="ARBA00007422"/>
    </source>
</evidence>
<comment type="subcellular location">
    <subcellularLocation>
        <location evidence="11">Cytoplasm</location>
    </subcellularLocation>
    <subcellularLocation>
        <location evidence="1">Membrane</location>
        <topology evidence="1">Multi-pass membrane protein</topology>
    </subcellularLocation>
</comment>
<feature type="transmembrane region" description="Helical" evidence="12">
    <location>
        <begin position="92"/>
        <end position="110"/>
    </location>
</feature>
<dbReference type="PANTHER" id="PTHR21139:SF42">
    <property type="entry name" value="TRIOSEPHOSPHATE ISOMERASE"/>
    <property type="match status" value="1"/>
</dbReference>
<dbReference type="EMBL" id="QRVA01000045">
    <property type="protein sequence ID" value="RGS11940.1"/>
    <property type="molecule type" value="Genomic_DNA"/>
</dbReference>
<evidence type="ECO:0000256" key="5">
    <source>
        <dbReference type="ARBA" id="ARBA00022490"/>
    </source>
</evidence>
<evidence type="ECO:0000256" key="9">
    <source>
        <dbReference type="ARBA" id="ARBA00023152"/>
    </source>
</evidence>
<dbReference type="InterPro" id="IPR020861">
    <property type="entry name" value="Triosephosphate_isomerase_AS"/>
</dbReference>
<keyword evidence="4 11" id="KW-0312">Gluconeogenesis</keyword>
<reference evidence="14 15" key="1">
    <citation type="submission" date="2018-08" db="EMBL/GenBank/DDBJ databases">
        <title>A genome reference for cultivated species of the human gut microbiota.</title>
        <authorList>
            <person name="Zou Y."/>
            <person name="Xue W."/>
            <person name="Luo G."/>
        </authorList>
    </citation>
    <scope>NUCLEOTIDE SEQUENCE [LARGE SCALE GENOMIC DNA]</scope>
    <source>
        <strain evidence="14 15">AF24-12</strain>
    </source>
</reference>
<feature type="binding site" evidence="11">
    <location>
        <position position="658"/>
    </location>
    <ligand>
        <name>substrate</name>
    </ligand>
</feature>
<dbReference type="GO" id="GO:0004807">
    <property type="term" value="F:triose-phosphate isomerase activity"/>
    <property type="evidence" value="ECO:0007669"/>
    <property type="project" value="UniProtKB-UniRule"/>
</dbReference>
<feature type="transmembrane region" description="Helical" evidence="12">
    <location>
        <begin position="161"/>
        <end position="182"/>
    </location>
</feature>
<dbReference type="CDD" id="cd00311">
    <property type="entry name" value="TIM"/>
    <property type="match status" value="1"/>
</dbReference>
<dbReference type="GO" id="GO:0019563">
    <property type="term" value="P:glycerol catabolic process"/>
    <property type="evidence" value="ECO:0007669"/>
    <property type="project" value="TreeGrafter"/>
</dbReference>
<dbReference type="Pfam" id="PF00121">
    <property type="entry name" value="TIM"/>
    <property type="match status" value="1"/>
</dbReference>
<evidence type="ECO:0000256" key="4">
    <source>
        <dbReference type="ARBA" id="ARBA00022432"/>
    </source>
</evidence>
<evidence type="ECO:0000256" key="1">
    <source>
        <dbReference type="ARBA" id="ARBA00004141"/>
    </source>
</evidence>
<feature type="transmembrane region" description="Helical" evidence="12">
    <location>
        <begin position="130"/>
        <end position="149"/>
    </location>
</feature>
<evidence type="ECO:0000256" key="8">
    <source>
        <dbReference type="ARBA" id="ARBA00023136"/>
    </source>
</evidence>
<feature type="transmembrane region" description="Helical" evidence="12">
    <location>
        <begin position="60"/>
        <end position="83"/>
    </location>
</feature>
<dbReference type="UniPathway" id="UPA00138"/>
<dbReference type="GO" id="GO:0006094">
    <property type="term" value="P:gluconeogenesis"/>
    <property type="evidence" value="ECO:0007669"/>
    <property type="project" value="UniProtKB-UniRule"/>
</dbReference>
<dbReference type="PANTHER" id="PTHR21139">
    <property type="entry name" value="TRIOSEPHOSPHATE ISOMERASE"/>
    <property type="match status" value="1"/>
</dbReference>
<dbReference type="PROSITE" id="PS51440">
    <property type="entry name" value="TIM_2"/>
    <property type="match status" value="1"/>
</dbReference>
<dbReference type="GO" id="GO:0005829">
    <property type="term" value="C:cytosol"/>
    <property type="evidence" value="ECO:0007669"/>
    <property type="project" value="TreeGrafter"/>
</dbReference>
<dbReference type="GO" id="GO:0006096">
    <property type="term" value="P:glycolytic process"/>
    <property type="evidence" value="ECO:0007669"/>
    <property type="project" value="UniProtKB-UniRule"/>
</dbReference>
<dbReference type="AlphaFoldDB" id="A0A3R5WGN8"/>
<dbReference type="Gene3D" id="3.20.20.70">
    <property type="entry name" value="Aldolase class I"/>
    <property type="match status" value="1"/>
</dbReference>
<keyword evidence="5 11" id="KW-0963">Cytoplasm</keyword>
<comment type="function">
    <text evidence="11">Involved in the gluconeogenesis. Catalyzes stereospecifically the conversion of dihydroxyacetone phosphate (DHAP) to D-glyceraldehyde-3-phosphate (G3P).</text>
</comment>
<evidence type="ECO:0000256" key="12">
    <source>
        <dbReference type="SAM" id="Phobius"/>
    </source>
</evidence>
<evidence type="ECO:0000313" key="14">
    <source>
        <dbReference type="EMBL" id="RGS11940.1"/>
    </source>
</evidence>
<gene>
    <name evidence="11" type="primary">tpiA</name>
    <name evidence="14" type="ORF">DWY11_13435</name>
</gene>
<dbReference type="Proteomes" id="UP000283872">
    <property type="component" value="Unassembled WGS sequence"/>
</dbReference>
<dbReference type="EC" id="5.3.1.1" evidence="11"/>
<keyword evidence="7 12" id="KW-1133">Transmembrane helix</keyword>
<protein>
    <recommendedName>
        <fullName evidence="11">Triosephosphate isomerase</fullName>
        <shortName evidence="11">TIM</shortName>
        <shortName evidence="11">TPI</shortName>
        <ecNumber evidence="11">5.3.1.1</ecNumber>
    </recommendedName>
    <alternativeName>
        <fullName evidence="11">Triose-phosphate isomerase</fullName>
    </alternativeName>
</protein>
<dbReference type="FunFam" id="3.20.20.70:FF:000016">
    <property type="entry name" value="Triosephosphate isomerase"/>
    <property type="match status" value="1"/>
</dbReference>
<feature type="transmembrane region" description="Helical" evidence="12">
    <location>
        <begin position="20"/>
        <end position="40"/>
    </location>
</feature>
<dbReference type="InterPro" id="IPR009908">
    <property type="entry name" value="Methylamine_util_MauE"/>
</dbReference>
<feature type="binding site" evidence="11">
    <location>
        <begin position="453"/>
        <end position="455"/>
    </location>
    <ligand>
        <name>substrate</name>
    </ligand>
</feature>
<feature type="active site" description="Electrophile" evidence="11">
    <location>
        <position position="540"/>
    </location>
</feature>
<accession>A0A3R5WGN8</accession>
<proteinExistence type="inferred from homology"/>
<feature type="binding site" evidence="11">
    <location>
        <position position="618"/>
    </location>
    <ligand>
        <name>substrate</name>
    </ligand>
</feature>
<keyword evidence="9 11" id="KW-0324">Glycolysis</keyword>
<evidence type="ECO:0000256" key="10">
    <source>
        <dbReference type="ARBA" id="ARBA00023235"/>
    </source>
</evidence>
<comment type="pathway">
    <text evidence="11">Carbohydrate biosynthesis; gluconeogenesis.</text>
</comment>
<dbReference type="SUPFAM" id="SSF51351">
    <property type="entry name" value="Triosephosphate isomerase (TIM)"/>
    <property type="match status" value="1"/>
</dbReference>
<comment type="similarity">
    <text evidence="3 11">Belongs to the triosephosphate isomerase family.</text>
</comment>
<feature type="binding site" evidence="11">
    <location>
        <begin position="679"/>
        <end position="680"/>
    </location>
    <ligand>
        <name>substrate</name>
    </ligand>
</feature>
<dbReference type="NCBIfam" id="NF045576">
    <property type="entry name" value="BT_3928_fam"/>
    <property type="match status" value="1"/>
</dbReference>
<comment type="caution">
    <text evidence="14">The sequence shown here is derived from an EMBL/GenBank/DDBJ whole genome shotgun (WGS) entry which is preliminary data.</text>
</comment>
<keyword evidence="6 12" id="KW-0812">Transmembrane</keyword>
<evidence type="ECO:0000256" key="11">
    <source>
        <dbReference type="HAMAP-Rule" id="MF_00147"/>
    </source>
</evidence>
<dbReference type="InterPro" id="IPR000652">
    <property type="entry name" value="Triosephosphate_isomerase"/>
</dbReference>
<name>A0A3R5WGN8_9BACT</name>
<comment type="pathway">
    <text evidence="2 11">Carbohydrate degradation; glycolysis; D-glyceraldehyde 3-phosphate from glycerone phosphate: step 1/1.</text>
</comment>
<keyword evidence="10 11" id="KW-0413">Isomerase</keyword>
<dbReference type="PROSITE" id="PS00171">
    <property type="entry name" value="TIM_1"/>
    <property type="match status" value="1"/>
</dbReference>
<dbReference type="GO" id="GO:0016020">
    <property type="term" value="C:membrane"/>
    <property type="evidence" value="ECO:0007669"/>
    <property type="project" value="UniProtKB-SubCell"/>
</dbReference>
<dbReference type="Pfam" id="PF07291">
    <property type="entry name" value="MauE"/>
    <property type="match status" value="1"/>
</dbReference>
<comment type="subunit">
    <text evidence="11">Homodimer.</text>
</comment>
<comment type="catalytic activity">
    <reaction evidence="11">
        <text>D-glyceraldehyde 3-phosphate = dihydroxyacetone phosphate</text>
        <dbReference type="Rhea" id="RHEA:18585"/>
        <dbReference type="ChEBI" id="CHEBI:57642"/>
        <dbReference type="ChEBI" id="CHEBI:59776"/>
        <dbReference type="EC" id="5.3.1.1"/>
    </reaction>
</comment>
<evidence type="ECO:0000259" key="13">
    <source>
        <dbReference type="Pfam" id="PF07291"/>
    </source>
</evidence>
<evidence type="ECO:0000256" key="6">
    <source>
        <dbReference type="ARBA" id="ARBA00022692"/>
    </source>
</evidence>
<keyword evidence="8 12" id="KW-0472">Membrane</keyword>
<evidence type="ECO:0000256" key="7">
    <source>
        <dbReference type="ARBA" id="ARBA00022989"/>
    </source>
</evidence>
<dbReference type="GO" id="GO:0046166">
    <property type="term" value="P:glyceraldehyde-3-phosphate biosynthetic process"/>
    <property type="evidence" value="ECO:0007669"/>
    <property type="project" value="TreeGrafter"/>
</dbReference>
<organism evidence="14 15">
    <name type="scientific">Segatella copri</name>
    <dbReference type="NCBI Taxonomy" id="165179"/>
    <lineage>
        <taxon>Bacteria</taxon>
        <taxon>Pseudomonadati</taxon>
        <taxon>Bacteroidota</taxon>
        <taxon>Bacteroidia</taxon>
        <taxon>Bacteroidales</taxon>
        <taxon>Prevotellaceae</taxon>
        <taxon>Segatella</taxon>
    </lineage>
</organism>
<dbReference type="HAMAP" id="MF_00147_B">
    <property type="entry name" value="TIM_B"/>
    <property type="match status" value="1"/>
</dbReference>
<dbReference type="InterPro" id="IPR035990">
    <property type="entry name" value="TIM_sf"/>
</dbReference>
<dbReference type="InterPro" id="IPR022896">
    <property type="entry name" value="TrioseP_Isoase_bac/euk"/>
</dbReference>
<evidence type="ECO:0000256" key="2">
    <source>
        <dbReference type="ARBA" id="ARBA00004680"/>
    </source>
</evidence>
<feature type="active site" description="Proton acceptor" evidence="11">
    <location>
        <position position="612"/>
    </location>
</feature>
<feature type="domain" description="Methylamine utilisation protein MauE" evidence="13">
    <location>
        <begin position="12"/>
        <end position="145"/>
    </location>
</feature>
<dbReference type="RefSeq" id="WP_118086160.1">
    <property type="nucleotide sequence ID" value="NZ_QRVA01000045.1"/>
</dbReference>
<dbReference type="UniPathway" id="UPA00109">
    <property type="reaction ID" value="UER00189"/>
</dbReference>
<dbReference type="InterPro" id="IPR013785">
    <property type="entry name" value="Aldolase_TIM"/>
</dbReference>